<dbReference type="GO" id="GO:0005506">
    <property type="term" value="F:iron ion binding"/>
    <property type="evidence" value="ECO:0007669"/>
    <property type="project" value="InterPro"/>
</dbReference>
<evidence type="ECO:0000256" key="2">
    <source>
        <dbReference type="ARBA" id="ARBA00010617"/>
    </source>
</evidence>
<dbReference type="PROSITE" id="PS00086">
    <property type="entry name" value="CYTOCHROME_P450"/>
    <property type="match status" value="1"/>
</dbReference>
<keyword evidence="6" id="KW-0503">Monooxygenase</keyword>
<evidence type="ECO:0000256" key="7">
    <source>
        <dbReference type="SAM" id="SignalP"/>
    </source>
</evidence>
<gene>
    <name evidence="8" type="ORF">LTR36_004931</name>
</gene>
<accession>A0AAV9JVJ5</accession>
<dbReference type="Pfam" id="PF00067">
    <property type="entry name" value="p450"/>
    <property type="match status" value="2"/>
</dbReference>
<feature type="chain" id="PRO_5043945165" description="Cytochrome P450" evidence="7">
    <location>
        <begin position="28"/>
        <end position="583"/>
    </location>
</feature>
<dbReference type="AlphaFoldDB" id="A0AAV9JVJ5"/>
<keyword evidence="3 5" id="KW-0479">Metal-binding</keyword>
<evidence type="ECO:0000256" key="3">
    <source>
        <dbReference type="ARBA" id="ARBA00022723"/>
    </source>
</evidence>
<feature type="signal peptide" evidence="7">
    <location>
        <begin position="1"/>
        <end position="27"/>
    </location>
</feature>
<proteinExistence type="inferred from homology"/>
<keyword evidence="4 5" id="KW-0408">Iron</keyword>
<dbReference type="PANTHER" id="PTHR24305">
    <property type="entry name" value="CYTOCHROME P450"/>
    <property type="match status" value="1"/>
</dbReference>
<comment type="similarity">
    <text evidence="2 6">Belongs to the cytochrome P450 family.</text>
</comment>
<dbReference type="InterPro" id="IPR001128">
    <property type="entry name" value="Cyt_P450"/>
</dbReference>
<evidence type="ECO:0000313" key="8">
    <source>
        <dbReference type="EMBL" id="KAK4549630.1"/>
    </source>
</evidence>
<keyword evidence="7" id="KW-0732">Signal</keyword>
<dbReference type="SUPFAM" id="SSF48264">
    <property type="entry name" value="Cytochrome P450"/>
    <property type="match status" value="1"/>
</dbReference>
<dbReference type="PANTHER" id="PTHR24305:SF232">
    <property type="entry name" value="P450, PUTATIVE (EUROFUNG)-RELATED"/>
    <property type="match status" value="1"/>
</dbReference>
<name>A0AAV9JVJ5_9PEZI</name>
<dbReference type="PRINTS" id="PR00463">
    <property type="entry name" value="EP450I"/>
</dbReference>
<dbReference type="InterPro" id="IPR050121">
    <property type="entry name" value="Cytochrome_P450_monoxygenase"/>
</dbReference>
<comment type="cofactor">
    <cofactor evidence="1 5">
        <name>heme</name>
        <dbReference type="ChEBI" id="CHEBI:30413"/>
    </cofactor>
</comment>
<evidence type="ECO:0000313" key="9">
    <source>
        <dbReference type="Proteomes" id="UP001324427"/>
    </source>
</evidence>
<organism evidence="8 9">
    <name type="scientific">Oleoguttula mirabilis</name>
    <dbReference type="NCBI Taxonomy" id="1507867"/>
    <lineage>
        <taxon>Eukaryota</taxon>
        <taxon>Fungi</taxon>
        <taxon>Dikarya</taxon>
        <taxon>Ascomycota</taxon>
        <taxon>Pezizomycotina</taxon>
        <taxon>Dothideomycetes</taxon>
        <taxon>Dothideomycetidae</taxon>
        <taxon>Mycosphaerellales</taxon>
        <taxon>Teratosphaeriaceae</taxon>
        <taxon>Oleoguttula</taxon>
    </lineage>
</organism>
<dbReference type="GO" id="GO:0016705">
    <property type="term" value="F:oxidoreductase activity, acting on paired donors, with incorporation or reduction of molecular oxygen"/>
    <property type="evidence" value="ECO:0007669"/>
    <property type="project" value="InterPro"/>
</dbReference>
<dbReference type="Gene3D" id="1.10.630.10">
    <property type="entry name" value="Cytochrome P450"/>
    <property type="match status" value="1"/>
</dbReference>
<feature type="binding site" description="axial binding residue" evidence="5">
    <location>
        <position position="528"/>
    </location>
    <ligand>
        <name>heme</name>
        <dbReference type="ChEBI" id="CHEBI:30413"/>
    </ligand>
    <ligandPart>
        <name>Fe</name>
        <dbReference type="ChEBI" id="CHEBI:18248"/>
    </ligandPart>
</feature>
<protein>
    <recommendedName>
        <fullName evidence="10">Cytochrome P450</fullName>
    </recommendedName>
</protein>
<comment type="caution">
    <text evidence="8">The sequence shown here is derived from an EMBL/GenBank/DDBJ whole genome shotgun (WGS) entry which is preliminary data.</text>
</comment>
<dbReference type="PRINTS" id="PR00385">
    <property type="entry name" value="P450"/>
</dbReference>
<dbReference type="GO" id="GO:0004497">
    <property type="term" value="F:monooxygenase activity"/>
    <property type="evidence" value="ECO:0007669"/>
    <property type="project" value="UniProtKB-KW"/>
</dbReference>
<evidence type="ECO:0000256" key="1">
    <source>
        <dbReference type="ARBA" id="ARBA00001971"/>
    </source>
</evidence>
<sequence>MSPLPPPSTLAFAASLLLLAGYLLYRATIPKPIPGGIPYVAASAVRAFGDVPDAIKHHAKTGEMIAFLATKCVELNSPIVQVFLRPFSKPWVVIADSQESQDIMARRTREFDRSDYFGDLLKATIPHHQVWMRTGEQWRSNRRLMADTMAPQFLQNVAGPQIHAQFCSLIRLWRTKVSLAQGHPFSASLDIEGAMFDGIWAAAFGSTIGSTETQVRLLGRLSRLDGLSQDNDAVAVFPEAPYPPMKSAMSTIANSSEIPTNSPLGRRHHEFALKYYPSIRKAVKLKNQMVEEKLHAAWQKFSSPGASEDSIKCAADLIVAREVTLARKENRQPQHDSPTVQDELFGFLLAGYDTTSTTIEWGVKYLTAHQDVQAKLRQHLRATFSQAAEQKQPPSAVDIAKTSLPYLDAVIEEILRCGATAPATVRVATEDTEVFGHHIPKGTDVFMLNMGPSYTAPPFPIDEAKRSTTSKLLPTQDRWTGTWDPRTLGDFDPERWLVRKSDAAAGEQQTLDPQAGPMQTFGGGLRGCFGKKLARLNLRIVFTLMLWDFELRPLPQALGDFRAKDVLTHRPQQVHLRLQECAP</sequence>
<evidence type="ECO:0000256" key="4">
    <source>
        <dbReference type="ARBA" id="ARBA00023004"/>
    </source>
</evidence>
<dbReference type="EMBL" id="JAVFHQ010000003">
    <property type="protein sequence ID" value="KAK4549630.1"/>
    <property type="molecule type" value="Genomic_DNA"/>
</dbReference>
<evidence type="ECO:0000256" key="5">
    <source>
        <dbReference type="PIRSR" id="PIRSR602401-1"/>
    </source>
</evidence>
<dbReference type="Proteomes" id="UP001324427">
    <property type="component" value="Unassembled WGS sequence"/>
</dbReference>
<keyword evidence="9" id="KW-1185">Reference proteome</keyword>
<keyword evidence="6" id="KW-0560">Oxidoreductase</keyword>
<dbReference type="InterPro" id="IPR002401">
    <property type="entry name" value="Cyt_P450_E_grp-I"/>
</dbReference>
<reference evidence="8 9" key="1">
    <citation type="submission" date="2021-11" db="EMBL/GenBank/DDBJ databases">
        <title>Black yeast isolated from Biological Soil Crust.</title>
        <authorList>
            <person name="Kurbessoian T."/>
        </authorList>
    </citation>
    <scope>NUCLEOTIDE SEQUENCE [LARGE SCALE GENOMIC DNA]</scope>
    <source>
        <strain evidence="8 9">CCFEE 5522</strain>
    </source>
</reference>
<dbReference type="InterPro" id="IPR017972">
    <property type="entry name" value="Cyt_P450_CS"/>
</dbReference>
<evidence type="ECO:0008006" key="10">
    <source>
        <dbReference type="Google" id="ProtNLM"/>
    </source>
</evidence>
<dbReference type="GO" id="GO:0020037">
    <property type="term" value="F:heme binding"/>
    <property type="evidence" value="ECO:0007669"/>
    <property type="project" value="InterPro"/>
</dbReference>
<dbReference type="InterPro" id="IPR036396">
    <property type="entry name" value="Cyt_P450_sf"/>
</dbReference>
<keyword evidence="5 6" id="KW-0349">Heme</keyword>
<evidence type="ECO:0000256" key="6">
    <source>
        <dbReference type="RuleBase" id="RU000461"/>
    </source>
</evidence>